<evidence type="ECO:0000256" key="9">
    <source>
        <dbReference type="SAM" id="Phobius"/>
    </source>
</evidence>
<keyword evidence="5 9" id="KW-1133">Transmembrane helix</keyword>
<feature type="domain" description="Resistance to inhibitors of cholinesterase protein 3 N-terminal" evidence="10">
    <location>
        <begin position="1"/>
        <end position="119"/>
    </location>
</feature>
<keyword evidence="3 9" id="KW-0812">Transmembrane</keyword>
<accession>A0A8J7TGK8</accession>
<feature type="compositionally biased region" description="Polar residues" evidence="8">
    <location>
        <begin position="10"/>
        <end position="19"/>
    </location>
</feature>
<dbReference type="PANTHER" id="PTHR21723:SF3">
    <property type="entry name" value="PROTEIN RIC-3"/>
    <property type="match status" value="1"/>
</dbReference>
<organism evidence="11 12">
    <name type="scientific">Atractosteus spatula</name>
    <name type="common">Alligator gar</name>
    <name type="synonym">Lepisosteus spatula</name>
    <dbReference type="NCBI Taxonomy" id="7917"/>
    <lineage>
        <taxon>Eukaryota</taxon>
        <taxon>Metazoa</taxon>
        <taxon>Chordata</taxon>
        <taxon>Craniata</taxon>
        <taxon>Vertebrata</taxon>
        <taxon>Euteleostomi</taxon>
        <taxon>Actinopterygii</taxon>
        <taxon>Neopterygii</taxon>
        <taxon>Holostei</taxon>
        <taxon>Semionotiformes</taxon>
        <taxon>Lepisosteidae</taxon>
        <taxon>Atractosteus</taxon>
    </lineage>
</organism>
<gene>
    <name evidence="11" type="primary">Ric3</name>
    <name evidence="11" type="ORF">GTO95_0010695</name>
</gene>
<evidence type="ECO:0000256" key="4">
    <source>
        <dbReference type="ARBA" id="ARBA00022824"/>
    </source>
</evidence>
<dbReference type="InterPro" id="IPR026160">
    <property type="entry name" value="Ric3"/>
</dbReference>
<dbReference type="GO" id="GO:0043025">
    <property type="term" value="C:neuronal cell body"/>
    <property type="evidence" value="ECO:0007669"/>
    <property type="project" value="TreeGrafter"/>
</dbReference>
<evidence type="ECO:0000256" key="3">
    <source>
        <dbReference type="ARBA" id="ARBA00022692"/>
    </source>
</evidence>
<dbReference type="PANTHER" id="PTHR21723">
    <property type="entry name" value="RESISTANCE TO INHIBITORS OF CHOLINESTERASE PROTEIN 3 RIC3"/>
    <property type="match status" value="1"/>
</dbReference>
<sequence>MMHRQKMSEGRSQWASGSHTPRAHNTEAIAKVKGNGAGGGGGRRSSFMGQIIPIYGFGIFLYILYILFKITSKGKNTKHDHRFPALKTENMKRKITDYELAQLQEKLKETEEMMERIVSKVGHHPDGIKSVTTEHEEKLLRQLNEITRVMQEGRLIEEVSPEKEAEEVPYSEGLGRYSIAPTVSVAATPLWIGRYPEETYPLHEEPVCCRQGYSRVVVDGFDAAHASAEELAERMEDMEPEECYSVRSLVQEHEPLRTGGKQVPFCTQRDAFQYQGESAGDDEGEDDDDDDDDDAGGDEEDDPAAIAESLSFGCESFSDQEEEWDVSCQAAEATKDESLQETEIANELAFGVLRKRNK</sequence>
<feature type="compositionally biased region" description="Acidic residues" evidence="8">
    <location>
        <begin position="279"/>
        <end position="303"/>
    </location>
</feature>
<feature type="transmembrane region" description="Helical" evidence="9">
    <location>
        <begin position="51"/>
        <end position="68"/>
    </location>
</feature>
<evidence type="ECO:0000256" key="6">
    <source>
        <dbReference type="ARBA" id="ARBA00023136"/>
    </source>
</evidence>
<evidence type="ECO:0000256" key="1">
    <source>
        <dbReference type="ARBA" id="ARBA00004586"/>
    </source>
</evidence>
<keyword evidence="6 9" id="KW-0472">Membrane</keyword>
<comment type="subcellular location">
    <subcellularLocation>
        <location evidence="1">Endoplasmic reticulum membrane</location>
    </subcellularLocation>
</comment>
<keyword evidence="4" id="KW-0256">Endoplasmic reticulum</keyword>
<dbReference type="GO" id="GO:0034394">
    <property type="term" value="P:protein localization to cell surface"/>
    <property type="evidence" value="ECO:0007669"/>
    <property type="project" value="TreeGrafter"/>
</dbReference>
<evidence type="ECO:0000256" key="7">
    <source>
        <dbReference type="SAM" id="Coils"/>
    </source>
</evidence>
<dbReference type="GO" id="GO:0005789">
    <property type="term" value="C:endoplasmic reticulum membrane"/>
    <property type="evidence" value="ECO:0007669"/>
    <property type="project" value="UniProtKB-SubCell"/>
</dbReference>
<feature type="region of interest" description="Disordered" evidence="8">
    <location>
        <begin position="1"/>
        <end position="41"/>
    </location>
</feature>
<evidence type="ECO:0000259" key="10">
    <source>
        <dbReference type="Pfam" id="PF15361"/>
    </source>
</evidence>
<dbReference type="AlphaFoldDB" id="A0A8J7TGK8"/>
<evidence type="ECO:0000256" key="8">
    <source>
        <dbReference type="SAM" id="MobiDB-lite"/>
    </source>
</evidence>
<dbReference type="GO" id="GO:0043005">
    <property type="term" value="C:neuron projection"/>
    <property type="evidence" value="ECO:0007669"/>
    <property type="project" value="TreeGrafter"/>
</dbReference>
<evidence type="ECO:0000256" key="2">
    <source>
        <dbReference type="ARBA" id="ARBA00008538"/>
    </source>
</evidence>
<keyword evidence="12" id="KW-1185">Reference proteome</keyword>
<keyword evidence="7" id="KW-0175">Coiled coil</keyword>
<evidence type="ECO:0000313" key="11">
    <source>
        <dbReference type="EMBL" id="MBN3322458.1"/>
    </source>
</evidence>
<dbReference type="EMBL" id="JAAWVO010060412">
    <property type="protein sequence ID" value="MBN3322458.1"/>
    <property type="molecule type" value="Genomic_DNA"/>
</dbReference>
<feature type="non-terminal residue" evidence="11">
    <location>
        <position position="1"/>
    </location>
</feature>
<feature type="non-terminal residue" evidence="11">
    <location>
        <position position="358"/>
    </location>
</feature>
<comment type="similarity">
    <text evidence="2">Belongs to the ric-3 family.</text>
</comment>
<protein>
    <submittedName>
        <fullName evidence="11">RIC3 protein</fullName>
    </submittedName>
</protein>
<dbReference type="GO" id="GO:0007271">
    <property type="term" value="P:synaptic transmission, cholinergic"/>
    <property type="evidence" value="ECO:0007669"/>
    <property type="project" value="TreeGrafter"/>
</dbReference>
<dbReference type="GO" id="GO:0045202">
    <property type="term" value="C:synapse"/>
    <property type="evidence" value="ECO:0007669"/>
    <property type="project" value="GOC"/>
</dbReference>
<proteinExistence type="inferred from homology"/>
<dbReference type="InterPro" id="IPR032763">
    <property type="entry name" value="RIC3_N"/>
</dbReference>
<evidence type="ECO:0000313" key="12">
    <source>
        <dbReference type="Proteomes" id="UP000736164"/>
    </source>
</evidence>
<comment type="caution">
    <text evidence="11">The sequence shown here is derived from an EMBL/GenBank/DDBJ whole genome shotgun (WGS) entry which is preliminary data.</text>
</comment>
<dbReference type="Pfam" id="PF15361">
    <property type="entry name" value="RIC3"/>
    <property type="match status" value="1"/>
</dbReference>
<reference evidence="11" key="1">
    <citation type="journal article" date="2021" name="Cell">
        <title>Tracing the genetic footprints of vertebrate landing in non-teleost ray-finned fishes.</title>
        <authorList>
            <person name="Bi X."/>
            <person name="Wang K."/>
            <person name="Yang L."/>
            <person name="Pan H."/>
            <person name="Jiang H."/>
            <person name="Wei Q."/>
            <person name="Fang M."/>
            <person name="Yu H."/>
            <person name="Zhu C."/>
            <person name="Cai Y."/>
            <person name="He Y."/>
            <person name="Gan X."/>
            <person name="Zeng H."/>
            <person name="Yu D."/>
            <person name="Zhu Y."/>
            <person name="Jiang H."/>
            <person name="Qiu Q."/>
            <person name="Yang H."/>
            <person name="Zhang Y.E."/>
            <person name="Wang W."/>
            <person name="Zhu M."/>
            <person name="He S."/>
            <person name="Zhang G."/>
        </authorList>
    </citation>
    <scope>NUCLEOTIDE SEQUENCE</scope>
    <source>
        <strain evidence="11">Allg_001</strain>
    </source>
</reference>
<dbReference type="Proteomes" id="UP000736164">
    <property type="component" value="Unassembled WGS sequence"/>
</dbReference>
<feature type="region of interest" description="Disordered" evidence="8">
    <location>
        <begin position="277"/>
        <end position="340"/>
    </location>
</feature>
<feature type="coiled-coil region" evidence="7">
    <location>
        <begin position="93"/>
        <end position="120"/>
    </location>
</feature>
<evidence type="ECO:0000256" key="5">
    <source>
        <dbReference type="ARBA" id="ARBA00022989"/>
    </source>
</evidence>
<name>A0A8J7TGK8_ATRSP</name>